<dbReference type="Gene3D" id="3.40.190.10">
    <property type="entry name" value="Periplasmic binding protein-like II"/>
    <property type="match status" value="1"/>
</dbReference>
<keyword evidence="3" id="KW-0813">Transport</keyword>
<sequence>MKKGFFVVLILLFGIICFTQKTIVMSGWPGNPVEESIIKNIIEKFNAQNPDIKAVWQPAGDVNQFTQKLMSEISAGSGPDIFYVDVAWAEEFYKINALYPLDLFIKKESFDIEDFFPNLLDAFTFDNKLYSIPKDASSLNLFYNKEFFDKYGVEYPTNNDTWFDLFDKATQLKNKGMDTPLVIAADFNRAIPFIFSAGGEVVNEDLSTAITSNNSWAGFKFYVELVSKYNLAVEPSALGASWIGEAYGTGKVAMAMTGNWTVGYLREQYPDLLNKTGIVNIPHFSEKSSMLYTVGWSINKYSKNKQESWELIKFLTDEGQKEFVEKVGSLSSRKSIASKDTDNIKKIFYDALDFAHPWKVQTPSGRFTRANDELNSILKDLFYNHITFEEAKIKINENYMKWVK</sequence>
<dbReference type="SUPFAM" id="SSF53850">
    <property type="entry name" value="Periplasmic binding protein-like II"/>
    <property type="match status" value="1"/>
</dbReference>
<dbReference type="CDD" id="cd14748">
    <property type="entry name" value="PBP2_UgpB"/>
    <property type="match status" value="1"/>
</dbReference>
<dbReference type="EMBL" id="QGGI01000010">
    <property type="protein sequence ID" value="PWJ92090.1"/>
    <property type="molecule type" value="Genomic_DNA"/>
</dbReference>
<dbReference type="Proteomes" id="UP000245921">
    <property type="component" value="Unassembled WGS sequence"/>
</dbReference>
<dbReference type="InterPro" id="IPR050490">
    <property type="entry name" value="Bact_solute-bd_prot1"/>
</dbReference>
<evidence type="ECO:0000313" key="5">
    <source>
        <dbReference type="EMBL" id="PWJ92090.1"/>
    </source>
</evidence>
<evidence type="ECO:0000256" key="2">
    <source>
        <dbReference type="ARBA" id="ARBA00008520"/>
    </source>
</evidence>
<keyword evidence="6" id="KW-1185">Reference proteome</keyword>
<reference evidence="5 6" key="1">
    <citation type="submission" date="2018-05" db="EMBL/GenBank/DDBJ databases">
        <title>Genomic Encyclopedia of Type Strains, Phase IV (KMG-IV): sequencing the most valuable type-strain genomes for metagenomic binning, comparative biology and taxonomic classification.</title>
        <authorList>
            <person name="Goeker M."/>
        </authorList>
    </citation>
    <scope>NUCLEOTIDE SEQUENCE [LARGE SCALE GENOMIC DNA]</scope>
    <source>
        <strain evidence="5 6">DSM 24906</strain>
    </source>
</reference>
<dbReference type="AlphaFoldDB" id="A0AA45C6G8"/>
<comment type="subcellular location">
    <subcellularLocation>
        <location evidence="1">Cell envelope</location>
    </subcellularLocation>
</comment>
<dbReference type="PANTHER" id="PTHR43649:SF31">
    <property type="entry name" value="SN-GLYCEROL-3-PHOSPHATE-BINDING PERIPLASMIC PROTEIN UGPB"/>
    <property type="match status" value="1"/>
</dbReference>
<evidence type="ECO:0000256" key="3">
    <source>
        <dbReference type="ARBA" id="ARBA00022448"/>
    </source>
</evidence>
<comment type="caution">
    <text evidence="5">The sequence shown here is derived from an EMBL/GenBank/DDBJ whole genome shotgun (WGS) entry which is preliminary data.</text>
</comment>
<protein>
    <submittedName>
        <fullName evidence="5">Carbohydrate ABC transporter substrate-binding protein (CUT1 family)</fullName>
    </submittedName>
</protein>
<dbReference type="Pfam" id="PF01547">
    <property type="entry name" value="SBP_bac_1"/>
    <property type="match status" value="1"/>
</dbReference>
<dbReference type="GO" id="GO:0030313">
    <property type="term" value="C:cell envelope"/>
    <property type="evidence" value="ECO:0007669"/>
    <property type="project" value="UniProtKB-SubCell"/>
</dbReference>
<comment type="similarity">
    <text evidence="2">Belongs to the bacterial solute-binding protein 1 family.</text>
</comment>
<gene>
    <name evidence="5" type="ORF">C7380_11083</name>
</gene>
<evidence type="ECO:0000256" key="4">
    <source>
        <dbReference type="ARBA" id="ARBA00022729"/>
    </source>
</evidence>
<proteinExistence type="inferred from homology"/>
<dbReference type="InterPro" id="IPR006059">
    <property type="entry name" value="SBP"/>
</dbReference>
<evidence type="ECO:0000256" key="1">
    <source>
        <dbReference type="ARBA" id="ARBA00004196"/>
    </source>
</evidence>
<accession>A0AA45C6G8</accession>
<dbReference type="PANTHER" id="PTHR43649">
    <property type="entry name" value="ARABINOSE-BINDING PROTEIN-RELATED"/>
    <property type="match status" value="1"/>
</dbReference>
<organism evidence="5 6">
    <name type="scientific">Oceanotoga teriensis</name>
    <dbReference type="NCBI Taxonomy" id="515440"/>
    <lineage>
        <taxon>Bacteria</taxon>
        <taxon>Thermotogati</taxon>
        <taxon>Thermotogota</taxon>
        <taxon>Thermotogae</taxon>
        <taxon>Petrotogales</taxon>
        <taxon>Petrotogaceae</taxon>
        <taxon>Oceanotoga</taxon>
    </lineage>
</organism>
<keyword evidence="4" id="KW-0732">Signal</keyword>
<dbReference type="RefSeq" id="WP_109605008.1">
    <property type="nucleotide sequence ID" value="NZ_JAMHJO010000002.1"/>
</dbReference>
<name>A0AA45C6G8_9BACT</name>
<evidence type="ECO:0000313" key="6">
    <source>
        <dbReference type="Proteomes" id="UP000245921"/>
    </source>
</evidence>